<sequence length="99" mass="11217">MLGKGNRGFLEERHNKTQSQAACMSPGSQSRTLTAQSFQLLNNTKQTVTYFQSREQAREKTWSRIQQGSGRQDEWRTELEAGQAVTDRPKAWFSPGPKG</sequence>
<feature type="compositionally biased region" description="Polar residues" evidence="1">
    <location>
        <begin position="17"/>
        <end position="28"/>
    </location>
</feature>
<feature type="region of interest" description="Disordered" evidence="1">
    <location>
        <begin position="1"/>
        <end position="28"/>
    </location>
</feature>
<dbReference type="Proteomes" id="UP001311232">
    <property type="component" value="Unassembled WGS sequence"/>
</dbReference>
<reference evidence="2 3" key="1">
    <citation type="submission" date="2021-06" db="EMBL/GenBank/DDBJ databases">
        <authorList>
            <person name="Palmer J.M."/>
        </authorList>
    </citation>
    <scope>NUCLEOTIDE SEQUENCE [LARGE SCALE GENOMIC DNA]</scope>
    <source>
        <strain evidence="2 3">MEX-2019</strain>
        <tissue evidence="2">Muscle</tissue>
    </source>
</reference>
<evidence type="ECO:0000313" key="3">
    <source>
        <dbReference type="Proteomes" id="UP001311232"/>
    </source>
</evidence>
<feature type="region of interest" description="Disordered" evidence="1">
    <location>
        <begin position="54"/>
        <end position="99"/>
    </location>
</feature>
<protein>
    <submittedName>
        <fullName evidence="2">Uncharacterized protein</fullName>
    </submittedName>
</protein>
<comment type="caution">
    <text evidence="2">The sequence shown here is derived from an EMBL/GenBank/DDBJ whole genome shotgun (WGS) entry which is preliminary data.</text>
</comment>
<name>A0AAV9SE32_9TELE</name>
<evidence type="ECO:0000313" key="2">
    <source>
        <dbReference type="EMBL" id="KAK5619658.1"/>
    </source>
</evidence>
<evidence type="ECO:0000256" key="1">
    <source>
        <dbReference type="SAM" id="MobiDB-lite"/>
    </source>
</evidence>
<organism evidence="2 3">
    <name type="scientific">Crenichthys baileyi</name>
    <name type="common">White River springfish</name>
    <dbReference type="NCBI Taxonomy" id="28760"/>
    <lineage>
        <taxon>Eukaryota</taxon>
        <taxon>Metazoa</taxon>
        <taxon>Chordata</taxon>
        <taxon>Craniata</taxon>
        <taxon>Vertebrata</taxon>
        <taxon>Euteleostomi</taxon>
        <taxon>Actinopterygii</taxon>
        <taxon>Neopterygii</taxon>
        <taxon>Teleostei</taxon>
        <taxon>Neoteleostei</taxon>
        <taxon>Acanthomorphata</taxon>
        <taxon>Ovalentaria</taxon>
        <taxon>Atherinomorphae</taxon>
        <taxon>Cyprinodontiformes</taxon>
        <taxon>Goodeidae</taxon>
        <taxon>Crenichthys</taxon>
    </lineage>
</organism>
<accession>A0AAV9SE32</accession>
<dbReference type="AlphaFoldDB" id="A0AAV9SE32"/>
<proteinExistence type="predicted"/>
<dbReference type="EMBL" id="JAHHUM010000487">
    <property type="protein sequence ID" value="KAK5619658.1"/>
    <property type="molecule type" value="Genomic_DNA"/>
</dbReference>
<keyword evidence="3" id="KW-1185">Reference proteome</keyword>
<gene>
    <name evidence="2" type="ORF">CRENBAI_010296</name>
</gene>